<dbReference type="GO" id="GO:0004526">
    <property type="term" value="F:ribonuclease P activity"/>
    <property type="evidence" value="ECO:0007669"/>
    <property type="project" value="UniProtKB-UniRule"/>
</dbReference>
<evidence type="ECO:0000256" key="6">
    <source>
        <dbReference type="ARBA" id="ARBA00022884"/>
    </source>
</evidence>
<comment type="function">
    <text evidence="1 7">RNaseP catalyzes the removal of the 5'-leader sequence from pre-tRNA to produce the mature 5'-terminus. It can also cleave other RNA substrates such as 4.5S RNA. The protein component plays an auxiliary but essential role in vivo by binding to the 5'-leader sequence and broadening the substrate specificity of the ribozyme.</text>
</comment>
<evidence type="ECO:0000256" key="2">
    <source>
        <dbReference type="ARBA" id="ARBA00022694"/>
    </source>
</evidence>
<dbReference type="GO" id="GO:0001682">
    <property type="term" value="P:tRNA 5'-leader removal"/>
    <property type="evidence" value="ECO:0007669"/>
    <property type="project" value="UniProtKB-UniRule"/>
</dbReference>
<comment type="catalytic activity">
    <reaction evidence="7">
        <text>Endonucleolytic cleavage of RNA, removing 5'-extranucleotides from tRNA precursor.</text>
        <dbReference type="EC" id="3.1.26.5"/>
    </reaction>
</comment>
<accession>A0A2T6BEP7</accession>
<dbReference type="EC" id="3.1.26.5" evidence="7 8"/>
<dbReference type="Gene3D" id="3.30.230.10">
    <property type="match status" value="1"/>
</dbReference>
<organism evidence="9 10">
    <name type="scientific">Litoreibacter ponti</name>
    <dbReference type="NCBI Taxonomy" id="1510457"/>
    <lineage>
        <taxon>Bacteria</taxon>
        <taxon>Pseudomonadati</taxon>
        <taxon>Pseudomonadota</taxon>
        <taxon>Alphaproteobacteria</taxon>
        <taxon>Rhodobacterales</taxon>
        <taxon>Roseobacteraceae</taxon>
        <taxon>Litoreibacter</taxon>
    </lineage>
</organism>
<comment type="subunit">
    <text evidence="7">Consists of a catalytic RNA component (M1 or rnpB) and a protein subunit.</text>
</comment>
<keyword evidence="10" id="KW-1185">Reference proteome</keyword>
<keyword evidence="3 7" id="KW-0540">Nuclease</keyword>
<evidence type="ECO:0000313" key="9">
    <source>
        <dbReference type="EMBL" id="PTX54538.1"/>
    </source>
</evidence>
<dbReference type="InterPro" id="IPR020539">
    <property type="entry name" value="RNase_P_CS"/>
</dbReference>
<evidence type="ECO:0000256" key="3">
    <source>
        <dbReference type="ARBA" id="ARBA00022722"/>
    </source>
</evidence>
<dbReference type="Pfam" id="PF00825">
    <property type="entry name" value="Ribonuclease_P"/>
    <property type="match status" value="1"/>
</dbReference>
<dbReference type="GO" id="GO:0030677">
    <property type="term" value="C:ribonuclease P complex"/>
    <property type="evidence" value="ECO:0007669"/>
    <property type="project" value="TreeGrafter"/>
</dbReference>
<dbReference type="PANTHER" id="PTHR33992:SF1">
    <property type="entry name" value="RIBONUCLEASE P PROTEIN COMPONENT"/>
    <property type="match status" value="1"/>
</dbReference>
<dbReference type="InterPro" id="IPR020568">
    <property type="entry name" value="Ribosomal_Su5_D2-typ_SF"/>
</dbReference>
<dbReference type="GO" id="GO:0000049">
    <property type="term" value="F:tRNA binding"/>
    <property type="evidence" value="ECO:0007669"/>
    <property type="project" value="UniProtKB-UniRule"/>
</dbReference>
<dbReference type="AlphaFoldDB" id="A0A2T6BEP7"/>
<dbReference type="PANTHER" id="PTHR33992">
    <property type="entry name" value="RIBONUCLEASE P PROTEIN COMPONENT"/>
    <property type="match status" value="1"/>
</dbReference>
<comment type="similarity">
    <text evidence="7">Belongs to the RnpA family.</text>
</comment>
<dbReference type="HAMAP" id="MF_00227">
    <property type="entry name" value="RNase_P"/>
    <property type="match status" value="1"/>
</dbReference>
<reference evidence="9 10" key="1">
    <citation type="submission" date="2018-04" db="EMBL/GenBank/DDBJ databases">
        <title>Genomic Encyclopedia of Archaeal and Bacterial Type Strains, Phase II (KMG-II): from individual species to whole genera.</title>
        <authorList>
            <person name="Goeker M."/>
        </authorList>
    </citation>
    <scope>NUCLEOTIDE SEQUENCE [LARGE SCALE GENOMIC DNA]</scope>
    <source>
        <strain evidence="9 10">DSM 100977</strain>
    </source>
</reference>
<dbReference type="Proteomes" id="UP000243978">
    <property type="component" value="Unassembled WGS sequence"/>
</dbReference>
<keyword evidence="2 7" id="KW-0819">tRNA processing</keyword>
<comment type="caution">
    <text evidence="9">The sequence shown here is derived from an EMBL/GenBank/DDBJ whole genome shotgun (WGS) entry which is preliminary data.</text>
</comment>
<dbReference type="InterPro" id="IPR000100">
    <property type="entry name" value="RNase_P"/>
</dbReference>
<evidence type="ECO:0000256" key="7">
    <source>
        <dbReference type="HAMAP-Rule" id="MF_00227"/>
    </source>
</evidence>
<dbReference type="GO" id="GO:0042781">
    <property type="term" value="F:3'-tRNA processing endoribonuclease activity"/>
    <property type="evidence" value="ECO:0007669"/>
    <property type="project" value="TreeGrafter"/>
</dbReference>
<evidence type="ECO:0000256" key="1">
    <source>
        <dbReference type="ARBA" id="ARBA00002663"/>
    </source>
</evidence>
<keyword evidence="5 7" id="KW-0378">Hydrolase</keyword>
<keyword evidence="6 7" id="KW-0694">RNA-binding</keyword>
<name>A0A2T6BEP7_9RHOB</name>
<dbReference type="PROSITE" id="PS00648">
    <property type="entry name" value="RIBONUCLEASE_P"/>
    <property type="match status" value="1"/>
</dbReference>
<dbReference type="InterPro" id="IPR014721">
    <property type="entry name" value="Ribsml_uS5_D2-typ_fold_subgr"/>
</dbReference>
<dbReference type="SUPFAM" id="SSF54211">
    <property type="entry name" value="Ribosomal protein S5 domain 2-like"/>
    <property type="match status" value="1"/>
</dbReference>
<sequence>MPPEAHAHQDTVPGADTPPAVFVRLEVLSKRADFLRAARAKRSGQPGLLLQARDRGDDAPARVGFTCSKKIGNAVARNRAKRRLREAAGLELGPRAQPGWDYVLVGRPGETIAREFAQLRTDLARAIDKVHG</sequence>
<proteinExistence type="inferred from homology"/>
<dbReference type="EMBL" id="QBKS01000002">
    <property type="protein sequence ID" value="PTX54538.1"/>
    <property type="molecule type" value="Genomic_DNA"/>
</dbReference>
<gene>
    <name evidence="7" type="primary">rnpA</name>
    <name evidence="9" type="ORF">C8N43_3354</name>
</gene>
<protein>
    <recommendedName>
        <fullName evidence="7 8">Ribonuclease P protein component</fullName>
        <shortName evidence="7">RNase P protein</shortName>
        <shortName evidence="7">RNaseP protein</shortName>
        <ecNumber evidence="7 8">3.1.26.5</ecNumber>
    </recommendedName>
    <alternativeName>
        <fullName evidence="7">Protein C5</fullName>
    </alternativeName>
</protein>
<evidence type="ECO:0000256" key="4">
    <source>
        <dbReference type="ARBA" id="ARBA00022759"/>
    </source>
</evidence>
<dbReference type="NCBIfam" id="TIGR00188">
    <property type="entry name" value="rnpA"/>
    <property type="match status" value="1"/>
</dbReference>
<keyword evidence="4 7" id="KW-0255">Endonuclease</keyword>
<evidence type="ECO:0000256" key="8">
    <source>
        <dbReference type="NCBIfam" id="TIGR00188"/>
    </source>
</evidence>
<evidence type="ECO:0000256" key="5">
    <source>
        <dbReference type="ARBA" id="ARBA00022801"/>
    </source>
</evidence>
<evidence type="ECO:0000313" key="10">
    <source>
        <dbReference type="Proteomes" id="UP000243978"/>
    </source>
</evidence>